<accession>A0A2H0RGV2</accession>
<evidence type="ECO:0000256" key="5">
    <source>
        <dbReference type="ARBA" id="ARBA00023136"/>
    </source>
</evidence>
<dbReference type="FunFam" id="1.20.1260.100:FF:000001">
    <property type="entry name" value="translocator protein 2"/>
    <property type="match status" value="1"/>
</dbReference>
<feature type="transmembrane region" description="Helical" evidence="6">
    <location>
        <begin position="20"/>
        <end position="42"/>
    </location>
</feature>
<organism evidence="7 8">
    <name type="scientific">Candidatus Vogelbacteria bacterium CG10_big_fil_rev_8_21_14_0_10_49_38</name>
    <dbReference type="NCBI Taxonomy" id="1975043"/>
    <lineage>
        <taxon>Bacteria</taxon>
        <taxon>Candidatus Vogeliibacteriota</taxon>
    </lineage>
</organism>
<evidence type="ECO:0000256" key="6">
    <source>
        <dbReference type="SAM" id="Phobius"/>
    </source>
</evidence>
<gene>
    <name evidence="7" type="ORF">COV08_03120</name>
</gene>
<comment type="caution">
    <text evidence="7">The sequence shown here is derived from an EMBL/GenBank/DDBJ whole genome shotgun (WGS) entry which is preliminary data.</text>
</comment>
<feature type="transmembrane region" description="Helical" evidence="6">
    <location>
        <begin position="111"/>
        <end position="132"/>
    </location>
</feature>
<comment type="similarity">
    <text evidence="2">Belongs to the TspO/BZRP family.</text>
</comment>
<protein>
    <submittedName>
        <fullName evidence="7">TspO protein</fullName>
    </submittedName>
</protein>
<dbReference type="InterPro" id="IPR038330">
    <property type="entry name" value="TspO/MBR-related_sf"/>
</dbReference>
<feature type="transmembrane region" description="Helical" evidence="6">
    <location>
        <begin position="79"/>
        <end position="99"/>
    </location>
</feature>
<dbReference type="PANTHER" id="PTHR10057">
    <property type="entry name" value="PERIPHERAL-TYPE BENZODIAZEPINE RECEPTOR"/>
    <property type="match status" value="1"/>
</dbReference>
<dbReference type="EMBL" id="PCYK01000028">
    <property type="protein sequence ID" value="PIR45791.1"/>
    <property type="molecule type" value="Genomic_DNA"/>
</dbReference>
<evidence type="ECO:0000313" key="7">
    <source>
        <dbReference type="EMBL" id="PIR45791.1"/>
    </source>
</evidence>
<feature type="transmembrane region" description="Helical" evidence="6">
    <location>
        <begin position="48"/>
        <end position="67"/>
    </location>
</feature>
<evidence type="ECO:0000313" key="8">
    <source>
        <dbReference type="Proteomes" id="UP000230431"/>
    </source>
</evidence>
<name>A0A2H0RGV2_9BACT</name>
<dbReference type="AlphaFoldDB" id="A0A2H0RGV2"/>
<sequence length="134" mass="15465">MNTSNWYSQLIKPFWSPPAWLFGPVWSVLYAIIAVSFGTVFYKAFTNQIPWIVVLLFALNLLFNFAFTPIQFGLKNNLLASLDIILVVVTLVWALYAVWNNVPELRWVVYANIPYLLWGTFATVLQLTITFLNK</sequence>
<dbReference type="GO" id="GO:0016020">
    <property type="term" value="C:membrane"/>
    <property type="evidence" value="ECO:0007669"/>
    <property type="project" value="UniProtKB-SubCell"/>
</dbReference>
<keyword evidence="4 6" id="KW-1133">Transmembrane helix</keyword>
<keyword evidence="5 6" id="KW-0472">Membrane</keyword>
<evidence type="ECO:0000256" key="1">
    <source>
        <dbReference type="ARBA" id="ARBA00004141"/>
    </source>
</evidence>
<comment type="subcellular location">
    <subcellularLocation>
        <location evidence="1">Membrane</location>
        <topology evidence="1">Multi-pass membrane protein</topology>
    </subcellularLocation>
</comment>
<dbReference type="Pfam" id="PF03073">
    <property type="entry name" value="TspO_MBR"/>
    <property type="match status" value="1"/>
</dbReference>
<evidence type="ECO:0000256" key="3">
    <source>
        <dbReference type="ARBA" id="ARBA00022692"/>
    </source>
</evidence>
<evidence type="ECO:0000256" key="4">
    <source>
        <dbReference type="ARBA" id="ARBA00022989"/>
    </source>
</evidence>
<dbReference type="InterPro" id="IPR004307">
    <property type="entry name" value="TspO_MBR"/>
</dbReference>
<dbReference type="Proteomes" id="UP000230431">
    <property type="component" value="Unassembled WGS sequence"/>
</dbReference>
<dbReference type="PANTHER" id="PTHR10057:SF0">
    <property type="entry name" value="TRANSLOCATOR PROTEIN"/>
    <property type="match status" value="1"/>
</dbReference>
<keyword evidence="3 6" id="KW-0812">Transmembrane</keyword>
<dbReference type="GO" id="GO:0033013">
    <property type="term" value="P:tetrapyrrole metabolic process"/>
    <property type="evidence" value="ECO:0007669"/>
    <property type="project" value="UniProtKB-ARBA"/>
</dbReference>
<evidence type="ECO:0000256" key="2">
    <source>
        <dbReference type="ARBA" id="ARBA00007524"/>
    </source>
</evidence>
<dbReference type="PIRSF" id="PIRSF005859">
    <property type="entry name" value="PBR"/>
    <property type="match status" value="1"/>
</dbReference>
<dbReference type="Gene3D" id="1.20.1260.100">
    <property type="entry name" value="TspO/MBR protein"/>
    <property type="match status" value="1"/>
</dbReference>
<reference evidence="7 8" key="1">
    <citation type="submission" date="2017-09" db="EMBL/GenBank/DDBJ databases">
        <title>Depth-based differentiation of microbial function through sediment-hosted aquifers and enrichment of novel symbionts in the deep terrestrial subsurface.</title>
        <authorList>
            <person name="Probst A.J."/>
            <person name="Ladd B."/>
            <person name="Jarett J.K."/>
            <person name="Geller-Mcgrath D.E."/>
            <person name="Sieber C.M."/>
            <person name="Emerson J.B."/>
            <person name="Anantharaman K."/>
            <person name="Thomas B.C."/>
            <person name="Malmstrom R."/>
            <person name="Stieglmeier M."/>
            <person name="Klingl A."/>
            <person name="Woyke T."/>
            <person name="Ryan C.M."/>
            <person name="Banfield J.F."/>
        </authorList>
    </citation>
    <scope>NUCLEOTIDE SEQUENCE [LARGE SCALE GENOMIC DNA]</scope>
    <source>
        <strain evidence="7">CG10_big_fil_rev_8_21_14_0_10_49_38</strain>
    </source>
</reference>
<proteinExistence type="inferred from homology"/>
<dbReference type="CDD" id="cd15904">
    <property type="entry name" value="TSPO_MBR"/>
    <property type="match status" value="1"/>
</dbReference>